<protein>
    <submittedName>
        <fullName evidence="5">RNA-dependent RNA polymerase</fullName>
    </submittedName>
</protein>
<dbReference type="SUPFAM" id="SSF52540">
    <property type="entry name" value="P-loop containing nucleoside triphosphate hydrolases"/>
    <property type="match status" value="1"/>
</dbReference>
<dbReference type="EMBL" id="LR026966">
    <property type="protein sequence ID" value="VBB78505.1"/>
    <property type="molecule type" value="Genomic_DNA"/>
</dbReference>
<dbReference type="Pfam" id="PF05183">
    <property type="entry name" value="RdRP"/>
    <property type="match status" value="1"/>
</dbReference>
<dbReference type="InterPro" id="IPR007855">
    <property type="entry name" value="RDRP"/>
</dbReference>
<organism evidence="5 6">
    <name type="scientific">Podospora comata</name>
    <dbReference type="NCBI Taxonomy" id="48703"/>
    <lineage>
        <taxon>Eukaryota</taxon>
        <taxon>Fungi</taxon>
        <taxon>Dikarya</taxon>
        <taxon>Ascomycota</taxon>
        <taxon>Pezizomycotina</taxon>
        <taxon>Sordariomycetes</taxon>
        <taxon>Sordariomycetidae</taxon>
        <taxon>Sordariales</taxon>
        <taxon>Podosporaceae</taxon>
        <taxon>Podospora</taxon>
    </lineage>
</organism>
<keyword evidence="6" id="KW-1185">Reference proteome</keyword>
<keyword evidence="5" id="KW-0808">Transferase</keyword>
<keyword evidence="1" id="KW-0067">ATP-binding</keyword>
<keyword evidence="1" id="KW-0378">Hydrolase</keyword>
<dbReference type="CDD" id="cd18808">
    <property type="entry name" value="SF1_C_Upf1"/>
    <property type="match status" value="1"/>
</dbReference>
<dbReference type="InterPro" id="IPR041677">
    <property type="entry name" value="DNA2/NAM7_AAA_11"/>
</dbReference>
<keyword evidence="5" id="KW-0696">RNA-directed RNA polymerase</keyword>
<proteinExistence type="predicted"/>
<sequence length="1836" mass="206164">MFTPVSKARASHSVRVWVPSIRENERRGICSEARCSRAGAGTYQLRLPSSNSGGILLLCNNTPAKLQESFPKSNLSSLRGRQAFSVTDKYLIQESLSTTMNTKLATFKHKLQDHIGLDDREWIYTVPNLPGPDKLDNAQLIKTVSLVLTGGKHEINLSLVKVQDNRAIRGEPLNKFLVVSLAELRAPPRSAVSATSSEDSLQPSTPRECVDYATRLLATGVSIQGVRYHFYGHSNSQLKSRTCFLFAGSPEEISHKVNALGDFSKMKTVAKKAKRIGLLFSTATVAMTIHPDRVEDIPDIETPDYIFTDGCGLISPVLAQELARRDRVVFRNRRYTPSVFQIRYRGYKGVVEVDPTMPRPKSNSASTPPIWLRLRKSMKKFSGGDDYSFSVVEYSKPYTYGYLNDESILLLSALGITHETFHQKQKDHFQFMEEATRDPRAAFRFLSYINMPELAERILMEDNLDQIQSKIKGLVKAEYGKMLNKRDEQKCRILIPQSRLLFGVCDAWDCLKEGECAVKVTLFEDGQPAALRGMEVLVTRNPCLHPGDMQKFRVVERPELAHLTDCIVFSSKGRRPAADLMSGGDLDGDTFFVCWDRDIIPSTMSEPANYPGAKEAISFKPITDEDRLIYFAKYNNMSLGRVKKLYLAWARARGPMAPECQELNRLFSQCVDGNMIKVPPKLEKAPDPPEDAPPFILDDLHDASKRLIHTNTGRMHGNFLDGYGFDAVELLLNRDDIAMSEFEFICMTQRWCLRNHAHLEDFLDYFDFNVLTDEEKAWVLHQMPPSQEIPALVMNAVSYSSLITEDAARRFQLSHHSIHWKCIYNSSTRDRMGTFLDTTSKALETFHRKLIILQVDERLTVAIYVPRKIEQSQDCVVDDTVRLFAFPHTQGTERQSRMTLPTKMTYRLYCDDRQFQLFEGQRGNTWIFINRSPSDDSSYRATENKGNRRRQRQATIDAGTNVDFRASIALDKFSRGLQRHVGRVNRNGVTAAEVYVISNRDVKSMRNLDLWLEHVDTDTTLPLYDQEAEEYTIPSVKDIDWCSEPDFVAAVVKDGKLPLMRELRSPKQFEQLFSWLVERDQSPILFKCFDYLLLGISSNDPSRLTRVPSADILRVMLGSLRQTPSLAITFGRMPTIEVVDDKTEELVDILEAYAHEILTGFILSANDTKELVVAPLKSYLSRIKVLSTYHFAELVKLVSLTVRQPEVAMDLLLECFEPEASRLLPGRPAVVNHFVRNTVAIALEHIGEASEQSKTRKDLLKLELLDKDEDGYQVVQITFRIDSESGRLENAAHVRLTAASAPTNSLVGKRYSVDALVIQSEPGRAKFECFHPLPPYYDKCQWKLTYCAPFTTAKTTFDAVLLFATRSEEFCPISSHILGLTSSTAHPDAEPSPPASFTPYPNLNTSQNLAVSTSLTTPLLCLWGPPGTGKTETILSIILSFQSSFPDSRILITAPTHNAVDNVLRRYLSRSPSITPLRLSTEIRKVAPDVMSYTLDAMAGVELNSIQNRSKMNEAKKRVKAAKIVFSTCIGSSLGLLRNEMFDTVVIDEASQQTEGCSLVPLVKGCERAVLVGDHVQLRPTVRPEVAALGGDCSLFERLFTTTTTAGGKAVVEKLMLDTQYRMHISLCDFPSREFYQGRLLTGLKGDERSLEKTMFPWPDGGEKRGLWVECGVREEVSGKSKVNEGQAAVCLKVCKLLMTPAGKEDGEKVTQTVAVLTPYAKQAEMLKRVLAQGIATGLVEVSSIDAFQGREADVVVFVTVRCNEHREIGFLKDLRRMNVALTRAKRGLVVIGNKETLTKGDDEKSTGLWKRLIGGLESVALEHGDDKGQVGKKVQ</sequence>
<evidence type="ECO:0000259" key="3">
    <source>
        <dbReference type="Pfam" id="PF13086"/>
    </source>
</evidence>
<dbReference type="PANTHER" id="PTHR23079:SF55">
    <property type="entry name" value="RNA-DIRECTED RNA POLYMERASE"/>
    <property type="match status" value="1"/>
</dbReference>
<evidence type="ECO:0000259" key="4">
    <source>
        <dbReference type="Pfam" id="PF13087"/>
    </source>
</evidence>
<evidence type="ECO:0000259" key="2">
    <source>
        <dbReference type="Pfam" id="PF05183"/>
    </source>
</evidence>
<dbReference type="Pfam" id="PF13087">
    <property type="entry name" value="AAA_12"/>
    <property type="match status" value="1"/>
</dbReference>
<dbReference type="InterPro" id="IPR027417">
    <property type="entry name" value="P-loop_NTPase"/>
</dbReference>
<dbReference type="Pfam" id="PF13086">
    <property type="entry name" value="AAA_11"/>
    <property type="match status" value="1"/>
</dbReference>
<dbReference type="Gene3D" id="3.40.50.300">
    <property type="entry name" value="P-loop containing nucleotide triphosphate hydrolases"/>
    <property type="match status" value="2"/>
</dbReference>
<dbReference type="PANTHER" id="PTHR23079">
    <property type="entry name" value="RNA-DEPENDENT RNA POLYMERASE"/>
    <property type="match status" value="1"/>
</dbReference>
<dbReference type="InterPro" id="IPR047187">
    <property type="entry name" value="SF1_C_Upf1"/>
</dbReference>
<evidence type="ECO:0000313" key="5">
    <source>
        <dbReference type="EMBL" id="VBB78505.1"/>
    </source>
</evidence>
<feature type="domain" description="RDRP core" evidence="2">
    <location>
        <begin position="173"/>
        <end position="696"/>
    </location>
</feature>
<gene>
    <name evidence="5" type="ORF">PODCO_311194</name>
</gene>
<dbReference type="InterPro" id="IPR057596">
    <property type="entry name" value="RDRP_core"/>
</dbReference>
<dbReference type="GO" id="GO:0003968">
    <property type="term" value="F:RNA-directed RNA polymerase activity"/>
    <property type="evidence" value="ECO:0007669"/>
    <property type="project" value="UniProtKB-KW"/>
</dbReference>
<keyword evidence="1" id="KW-0347">Helicase</keyword>
<name>A0ABY6S8E1_PODCO</name>
<dbReference type="Proteomes" id="UP000280685">
    <property type="component" value="Chromosome 3"/>
</dbReference>
<feature type="domain" description="DNA2/NAM7 helicase-like C-terminal" evidence="4">
    <location>
        <begin position="1593"/>
        <end position="1795"/>
    </location>
</feature>
<keyword evidence="5" id="KW-0548">Nucleotidyltransferase</keyword>
<reference evidence="5" key="1">
    <citation type="submission" date="2018-02" db="EMBL/GenBank/DDBJ databases">
        <authorList>
            <person name="Silar P."/>
        </authorList>
    </citation>
    <scope>NUCLEOTIDE SEQUENCE [LARGE SCALE GENOMIC DNA]</scope>
    <source>
        <strain evidence="5">T</strain>
    </source>
</reference>
<dbReference type="InterPro" id="IPR041679">
    <property type="entry name" value="DNA2/NAM7-like_C"/>
</dbReference>
<keyword evidence="1" id="KW-0547">Nucleotide-binding</keyword>
<evidence type="ECO:0000313" key="6">
    <source>
        <dbReference type="Proteomes" id="UP000280685"/>
    </source>
</evidence>
<feature type="domain" description="DNA2/NAM7 helicase helicase" evidence="3">
    <location>
        <begin position="1510"/>
        <end position="1582"/>
    </location>
</feature>
<accession>A0ABY6S8E1</accession>
<evidence type="ECO:0000256" key="1">
    <source>
        <dbReference type="ARBA" id="ARBA00022806"/>
    </source>
</evidence>